<feature type="chain" id="PRO_5047491416" evidence="3">
    <location>
        <begin position="19"/>
        <end position="387"/>
    </location>
</feature>
<evidence type="ECO:0000259" key="4">
    <source>
        <dbReference type="Pfam" id="PF09375"/>
    </source>
</evidence>
<dbReference type="CDD" id="cd14657">
    <property type="entry name" value="Imelysin_IrpA-like"/>
    <property type="match status" value="1"/>
</dbReference>
<evidence type="ECO:0000313" key="5">
    <source>
        <dbReference type="EMBL" id="MDC0718956.1"/>
    </source>
</evidence>
<evidence type="ECO:0000256" key="1">
    <source>
        <dbReference type="ARBA" id="ARBA00004196"/>
    </source>
</evidence>
<gene>
    <name evidence="5" type="ORF">POL25_18780</name>
</gene>
<dbReference type="InterPro" id="IPR018976">
    <property type="entry name" value="Imelysin-like"/>
</dbReference>
<dbReference type="EMBL" id="JAQNDL010000002">
    <property type="protein sequence ID" value="MDC0718956.1"/>
    <property type="molecule type" value="Genomic_DNA"/>
</dbReference>
<keyword evidence="2 3" id="KW-0732">Signal</keyword>
<comment type="subcellular location">
    <subcellularLocation>
        <location evidence="1">Cell envelope</location>
    </subcellularLocation>
</comment>
<dbReference type="Pfam" id="PF09375">
    <property type="entry name" value="Peptidase_M75"/>
    <property type="match status" value="1"/>
</dbReference>
<accession>A0ABT5DZG2</accession>
<evidence type="ECO:0000256" key="3">
    <source>
        <dbReference type="SAM" id="SignalP"/>
    </source>
</evidence>
<reference evidence="5 6" key="1">
    <citation type="submission" date="2022-11" db="EMBL/GenBank/DDBJ databases">
        <title>Minimal conservation of predation-associated metabolite biosynthetic gene clusters underscores biosynthetic potential of Myxococcota including descriptions for ten novel species: Archangium lansinium sp. nov., Myxococcus landrumus sp. nov., Nannocystis bai.</title>
        <authorList>
            <person name="Ahearne A."/>
            <person name="Stevens C."/>
            <person name="Dowd S."/>
        </authorList>
    </citation>
    <scope>NUCLEOTIDE SEQUENCE [LARGE SCALE GENOMIC DNA]</scope>
    <source>
        <strain evidence="5 6">BB15-2</strain>
    </source>
</reference>
<feature type="signal peptide" evidence="3">
    <location>
        <begin position="1"/>
        <end position="18"/>
    </location>
</feature>
<dbReference type="Proteomes" id="UP001221686">
    <property type="component" value="Unassembled WGS sequence"/>
</dbReference>
<name>A0ABT5DZG2_9BACT</name>
<organism evidence="5 6">
    <name type="scientific">Nannocystis bainbridge</name>
    <dbReference type="NCBI Taxonomy" id="2995303"/>
    <lineage>
        <taxon>Bacteria</taxon>
        <taxon>Pseudomonadati</taxon>
        <taxon>Myxococcota</taxon>
        <taxon>Polyangia</taxon>
        <taxon>Nannocystales</taxon>
        <taxon>Nannocystaceae</taxon>
        <taxon>Nannocystis</taxon>
    </lineage>
</organism>
<protein>
    <submittedName>
        <fullName evidence="5">Imelysin family protein</fullName>
    </submittedName>
</protein>
<feature type="domain" description="Imelysin-like" evidence="4">
    <location>
        <begin position="43"/>
        <end position="371"/>
    </location>
</feature>
<dbReference type="InterPro" id="IPR038352">
    <property type="entry name" value="Imelysin_sf"/>
</dbReference>
<evidence type="ECO:0000256" key="2">
    <source>
        <dbReference type="ARBA" id="ARBA00022729"/>
    </source>
</evidence>
<dbReference type="RefSeq" id="WP_272087467.1">
    <property type="nucleotide sequence ID" value="NZ_JAQNDL010000002.1"/>
</dbReference>
<comment type="caution">
    <text evidence="5">The sequence shown here is derived from an EMBL/GenBank/DDBJ whole genome shotgun (WGS) entry which is preliminary data.</text>
</comment>
<dbReference type="Gene3D" id="1.20.1420.20">
    <property type="entry name" value="M75 peptidase, HXXE motif"/>
    <property type="match status" value="1"/>
</dbReference>
<sequence length="387" mass="41577">MRRSLLALCLLPACTTTADTGWDDASFREEAQNVVDRYAELVSAAYEKSSRGAEQMDSALQAFVGDPSAETLAATKTAWLGARDQYGLTEVFRFYNGPIDAAPDELEGRINAWPMDEAYIDYVEGQADAGIINDLAGYPDITRDVLIERNGAEGEDSISTGWHAIEFLLWGQDLSADGPGARPWTDFVDAPEGTAANQERRRDYLTLTSELLLDDLARVADAWSEGQANYRAEFVAQDPKEAIGKVLLGMASLSGAELAGERMTVAYDTREQEDEHSCFSDNTHKDILANIQGIDDVYHGRIDGQAGAGLSSLVARLDADVDANATAKLQAAVAAVKAIPAPFDNAIQAADGSPERAAVKAAIDSLKEATEALVQVAGVLEIELNLE</sequence>
<proteinExistence type="predicted"/>
<evidence type="ECO:0000313" key="6">
    <source>
        <dbReference type="Proteomes" id="UP001221686"/>
    </source>
</evidence>
<keyword evidence="6" id="KW-1185">Reference proteome</keyword>